<dbReference type="PANTHER" id="PTHR36174">
    <property type="entry name" value="LIPID II:GLYCINE GLYCYLTRANSFERASE"/>
    <property type="match status" value="1"/>
</dbReference>
<dbReference type="Gene3D" id="3.40.630.30">
    <property type="match status" value="1"/>
</dbReference>
<dbReference type="AlphaFoldDB" id="A0A2H0KFQ1"/>
<dbReference type="PANTHER" id="PTHR36174:SF1">
    <property type="entry name" value="LIPID II:GLYCINE GLYCYLTRANSFERASE"/>
    <property type="match status" value="1"/>
</dbReference>
<keyword evidence="4" id="KW-0573">Peptidoglycan synthesis</keyword>
<dbReference type="InterPro" id="IPR050644">
    <property type="entry name" value="PG_Glycine_Bridge_Synth"/>
</dbReference>
<dbReference type="InterPro" id="IPR016181">
    <property type="entry name" value="Acyl_CoA_acyltransferase"/>
</dbReference>
<evidence type="ECO:0008006" key="9">
    <source>
        <dbReference type="Google" id="ProtNLM"/>
    </source>
</evidence>
<keyword evidence="3" id="KW-0133">Cell shape</keyword>
<dbReference type="PROSITE" id="PS51191">
    <property type="entry name" value="FEMABX"/>
    <property type="match status" value="1"/>
</dbReference>
<dbReference type="GO" id="GO:0008360">
    <property type="term" value="P:regulation of cell shape"/>
    <property type="evidence" value="ECO:0007669"/>
    <property type="project" value="UniProtKB-KW"/>
</dbReference>
<name>A0A2H0KFQ1_9BACT</name>
<evidence type="ECO:0000256" key="2">
    <source>
        <dbReference type="ARBA" id="ARBA00022679"/>
    </source>
</evidence>
<gene>
    <name evidence="7" type="ORF">COV89_02315</name>
</gene>
<comment type="caution">
    <text evidence="7">The sequence shown here is derived from an EMBL/GenBank/DDBJ whole genome shotgun (WGS) entry which is preliminary data.</text>
</comment>
<evidence type="ECO:0000256" key="5">
    <source>
        <dbReference type="ARBA" id="ARBA00023315"/>
    </source>
</evidence>
<dbReference type="SUPFAM" id="SSF55729">
    <property type="entry name" value="Acyl-CoA N-acyltransferases (Nat)"/>
    <property type="match status" value="1"/>
</dbReference>
<dbReference type="GO" id="GO:0009252">
    <property type="term" value="P:peptidoglycan biosynthetic process"/>
    <property type="evidence" value="ECO:0007669"/>
    <property type="project" value="UniProtKB-KW"/>
</dbReference>
<keyword evidence="6" id="KW-0961">Cell wall biogenesis/degradation</keyword>
<dbReference type="GO" id="GO:0016755">
    <property type="term" value="F:aminoacyltransferase activity"/>
    <property type="evidence" value="ECO:0007669"/>
    <property type="project" value="InterPro"/>
</dbReference>
<protein>
    <recommendedName>
        <fullName evidence="9">Methicillin resistance protein</fullName>
    </recommendedName>
</protein>
<evidence type="ECO:0000256" key="6">
    <source>
        <dbReference type="ARBA" id="ARBA00023316"/>
    </source>
</evidence>
<dbReference type="InterPro" id="IPR003447">
    <property type="entry name" value="FEMABX"/>
</dbReference>
<keyword evidence="2" id="KW-0808">Transferase</keyword>
<evidence type="ECO:0000256" key="4">
    <source>
        <dbReference type="ARBA" id="ARBA00022984"/>
    </source>
</evidence>
<dbReference type="Proteomes" id="UP000231371">
    <property type="component" value="Unassembled WGS sequence"/>
</dbReference>
<dbReference type="GO" id="GO:0071555">
    <property type="term" value="P:cell wall organization"/>
    <property type="evidence" value="ECO:0007669"/>
    <property type="project" value="UniProtKB-KW"/>
</dbReference>
<accession>A0A2H0KFQ1</accession>
<proteinExistence type="inferred from homology"/>
<evidence type="ECO:0000256" key="3">
    <source>
        <dbReference type="ARBA" id="ARBA00022960"/>
    </source>
</evidence>
<evidence type="ECO:0000313" key="8">
    <source>
        <dbReference type="Proteomes" id="UP000231371"/>
    </source>
</evidence>
<organism evidence="7 8">
    <name type="scientific">Candidatus Shapirobacteria bacterium CG11_big_fil_rev_8_21_14_0_20_40_12</name>
    <dbReference type="NCBI Taxonomy" id="1974889"/>
    <lineage>
        <taxon>Bacteria</taxon>
        <taxon>Candidatus Shapironibacteriota</taxon>
    </lineage>
</organism>
<keyword evidence="5" id="KW-0012">Acyltransferase</keyword>
<evidence type="ECO:0000313" key="7">
    <source>
        <dbReference type="EMBL" id="PIQ70091.1"/>
    </source>
</evidence>
<comment type="similarity">
    <text evidence="1">Belongs to the FemABX family.</text>
</comment>
<sequence length="281" mass="32473">MDIRQSSEYGQFMKDIGWQVEKIGRWQAFIKKFPLISSLIKIQRISAPVPFKEIENLAKKHRSFKTIVEFNQFNPNYKLLITNYSPCSSPFLPTKTIQIDLIRSEKDIFNSFSPEKRRAIRKAQKNGVFVKEGNAEEFIFLKRKSLLEKFILPIGDKKDILALDKSFSPDQIVFFVAHHVTTRGFAPKQSRPLAGILLLFYQKTAYYWQAASLNKGKKLACPSLLVWEALKLSKQKGCGIFDFEGIYDERFPNKSWLGFSRFKSGFGGKEIEFPPPLSLKR</sequence>
<reference evidence="7 8" key="1">
    <citation type="submission" date="2017-09" db="EMBL/GenBank/DDBJ databases">
        <title>Depth-based differentiation of microbial function through sediment-hosted aquifers and enrichment of novel symbionts in the deep terrestrial subsurface.</title>
        <authorList>
            <person name="Probst A.J."/>
            <person name="Ladd B."/>
            <person name="Jarett J.K."/>
            <person name="Geller-Mcgrath D.E."/>
            <person name="Sieber C.M."/>
            <person name="Emerson J.B."/>
            <person name="Anantharaman K."/>
            <person name="Thomas B.C."/>
            <person name="Malmstrom R."/>
            <person name="Stieglmeier M."/>
            <person name="Klingl A."/>
            <person name="Woyke T."/>
            <person name="Ryan C.M."/>
            <person name="Banfield J.F."/>
        </authorList>
    </citation>
    <scope>NUCLEOTIDE SEQUENCE [LARGE SCALE GENOMIC DNA]</scope>
    <source>
        <strain evidence="7">CG11_big_fil_rev_8_21_14_0_20_40_12</strain>
    </source>
</reference>
<dbReference type="Pfam" id="PF02388">
    <property type="entry name" value="FemAB"/>
    <property type="match status" value="1"/>
</dbReference>
<dbReference type="EMBL" id="PCVI01000036">
    <property type="protein sequence ID" value="PIQ70091.1"/>
    <property type="molecule type" value="Genomic_DNA"/>
</dbReference>
<evidence type="ECO:0000256" key="1">
    <source>
        <dbReference type="ARBA" id="ARBA00009943"/>
    </source>
</evidence>